<dbReference type="EMBL" id="UFYI01000007">
    <property type="protein sequence ID" value="STD22441.1"/>
    <property type="molecule type" value="Genomic_DNA"/>
</dbReference>
<protein>
    <submittedName>
        <fullName evidence="1">Uncharacterized protein</fullName>
    </submittedName>
</protein>
<dbReference type="AlphaFoldDB" id="A0A376FEP8"/>
<dbReference type="Proteomes" id="UP000255163">
    <property type="component" value="Unassembled WGS sequence"/>
</dbReference>
<proteinExistence type="predicted"/>
<gene>
    <name evidence="1" type="ORF">NCTC12123_03286</name>
</gene>
<sequence>MIGDLTAKRLFLQVVEPGRPLYVGECLLRRILQPFVNLTADQCPFELADKLFQVMFYHPIQIHQFTIDIVNDFDLAGCLKKIKRSCSAEWLHIAGMGRK</sequence>
<evidence type="ECO:0000313" key="2">
    <source>
        <dbReference type="Proteomes" id="UP000255163"/>
    </source>
</evidence>
<reference evidence="1 2" key="1">
    <citation type="submission" date="2018-06" db="EMBL/GenBank/DDBJ databases">
        <authorList>
            <consortium name="Pathogen Informatics"/>
            <person name="Doyle S."/>
        </authorList>
    </citation>
    <scope>NUCLEOTIDE SEQUENCE [LARGE SCALE GENOMIC DNA]</scope>
    <source>
        <strain evidence="1 2">NCTC12123</strain>
    </source>
</reference>
<name>A0A376FEP8_ENTAS</name>
<accession>A0A376FEP8</accession>
<evidence type="ECO:0000313" key="1">
    <source>
        <dbReference type="EMBL" id="STD22441.1"/>
    </source>
</evidence>
<organism evidence="1 2">
    <name type="scientific">Enterobacter asburiae</name>
    <dbReference type="NCBI Taxonomy" id="61645"/>
    <lineage>
        <taxon>Bacteria</taxon>
        <taxon>Pseudomonadati</taxon>
        <taxon>Pseudomonadota</taxon>
        <taxon>Gammaproteobacteria</taxon>
        <taxon>Enterobacterales</taxon>
        <taxon>Enterobacteriaceae</taxon>
        <taxon>Enterobacter</taxon>
        <taxon>Enterobacter cloacae complex</taxon>
    </lineage>
</organism>